<protein>
    <submittedName>
        <fullName evidence="3">FAD-dependent monooxygenase</fullName>
    </submittedName>
</protein>
<keyword evidence="1" id="KW-0560">Oxidoreductase</keyword>
<dbReference type="InterPro" id="IPR002938">
    <property type="entry name" value="FAD-bd"/>
</dbReference>
<reference evidence="3 4" key="1">
    <citation type="submission" date="2021-05" db="EMBL/GenBank/DDBJ databases">
        <title>Kineosporia and Streptomyces sp. nov. two new marine actinobacteria isolated from Coral.</title>
        <authorList>
            <person name="Buangrab K."/>
            <person name="Sutthacheep M."/>
            <person name="Yeemin T."/>
            <person name="Harunari E."/>
            <person name="Igarashi Y."/>
            <person name="Kanchanasin P."/>
            <person name="Tanasupawat S."/>
            <person name="Phongsopitanun W."/>
        </authorList>
    </citation>
    <scope>NUCLEOTIDE SEQUENCE [LARGE SCALE GENOMIC DNA]</scope>
    <source>
        <strain evidence="3 4">J2-2</strain>
    </source>
</reference>
<evidence type="ECO:0000313" key="4">
    <source>
        <dbReference type="Proteomes" id="UP001197247"/>
    </source>
</evidence>
<keyword evidence="3" id="KW-0503">Monooxygenase</keyword>
<dbReference type="GO" id="GO:0004497">
    <property type="term" value="F:monooxygenase activity"/>
    <property type="evidence" value="ECO:0007669"/>
    <property type="project" value="UniProtKB-KW"/>
</dbReference>
<comment type="caution">
    <text evidence="3">The sequence shown here is derived from an EMBL/GenBank/DDBJ whole genome shotgun (WGS) entry which is preliminary data.</text>
</comment>
<feature type="domain" description="FAD-binding" evidence="2">
    <location>
        <begin position="11"/>
        <end position="353"/>
    </location>
</feature>
<dbReference type="PANTHER" id="PTHR43476">
    <property type="entry name" value="3-(3-HYDROXY-PHENYL)PROPIONATE/3-HYDROXYCINNAMIC ACID HYDROXYLASE"/>
    <property type="match status" value="1"/>
</dbReference>
<dbReference type="EMBL" id="JAHBAY010000005">
    <property type="protein sequence ID" value="MBT0770005.1"/>
    <property type="molecule type" value="Genomic_DNA"/>
</dbReference>
<evidence type="ECO:0000256" key="1">
    <source>
        <dbReference type="ARBA" id="ARBA00023002"/>
    </source>
</evidence>
<dbReference type="InterPro" id="IPR050631">
    <property type="entry name" value="PheA/TfdB_FAD_monoxygenase"/>
</dbReference>
<organism evidence="3 4">
    <name type="scientific">Kineosporia corallincola</name>
    <dbReference type="NCBI Taxonomy" id="2835133"/>
    <lineage>
        <taxon>Bacteria</taxon>
        <taxon>Bacillati</taxon>
        <taxon>Actinomycetota</taxon>
        <taxon>Actinomycetes</taxon>
        <taxon>Kineosporiales</taxon>
        <taxon>Kineosporiaceae</taxon>
        <taxon>Kineosporia</taxon>
    </lineage>
</organism>
<dbReference type="Gene3D" id="3.30.70.2450">
    <property type="match status" value="1"/>
</dbReference>
<dbReference type="InterPro" id="IPR036188">
    <property type="entry name" value="FAD/NAD-bd_sf"/>
</dbReference>
<dbReference type="RefSeq" id="WP_214156301.1">
    <property type="nucleotide sequence ID" value="NZ_JAHBAY010000005.1"/>
</dbReference>
<sequence>MTSPQSISPRVVVVGAGPVGMVCALALNRLGVPVTVLESEPAPVKDQRAATLHPSTLEMLDELGIVEKIREHCLVSSTYRFHDRPSGELVAEFDLGRLGNEIRFPYVLQYEQYKLTASIAEEYADASDFDVRFSHTLTGLTETAGGIEVEYDSPGGPERLRASYVIGCDGGRSTVRRLAGLQFDGFTYPERFIKIATGFDFKAVKPNLSLRNYFSDPLEWANLFKVRGETPEGLWRVILPISRGEDDATALSAARVEERLQRFFPKTDPYYVEYVNVYQVNQRVAEAFRKGRVLLAGDSAHVNNPIGGMGMNGGIHDAVNLAEKLSRVIHGQAGDDLLDVYSRQRRHAALNYIQAQTIANKKLLEERDPAVRRRNLDALRRTAEHFDTARAYMRRAALYDSLHDAAAVS</sequence>
<gene>
    <name evidence="3" type="ORF">KIH74_13790</name>
</gene>
<dbReference type="Proteomes" id="UP001197247">
    <property type="component" value="Unassembled WGS sequence"/>
</dbReference>
<dbReference type="Pfam" id="PF01494">
    <property type="entry name" value="FAD_binding_3"/>
    <property type="match status" value="1"/>
</dbReference>
<dbReference type="PRINTS" id="PR00420">
    <property type="entry name" value="RNGMNOXGNASE"/>
</dbReference>
<proteinExistence type="predicted"/>
<dbReference type="SUPFAM" id="SSF51905">
    <property type="entry name" value="FAD/NAD(P)-binding domain"/>
    <property type="match status" value="1"/>
</dbReference>
<dbReference type="Gene3D" id="3.50.50.60">
    <property type="entry name" value="FAD/NAD(P)-binding domain"/>
    <property type="match status" value="1"/>
</dbReference>
<evidence type="ECO:0000259" key="2">
    <source>
        <dbReference type="Pfam" id="PF01494"/>
    </source>
</evidence>
<dbReference type="PANTHER" id="PTHR43476:SF5">
    <property type="entry name" value="FAD-DEPENDENT MONOOXYGENASE"/>
    <property type="match status" value="1"/>
</dbReference>
<keyword evidence="4" id="KW-1185">Reference proteome</keyword>
<evidence type="ECO:0000313" key="3">
    <source>
        <dbReference type="EMBL" id="MBT0770005.1"/>
    </source>
</evidence>
<accession>A0ABS5TG30</accession>
<name>A0ABS5TG30_9ACTN</name>